<organism evidence="2 3">
    <name type="scientific">Rubripirellula amarantea</name>
    <dbReference type="NCBI Taxonomy" id="2527999"/>
    <lineage>
        <taxon>Bacteria</taxon>
        <taxon>Pseudomonadati</taxon>
        <taxon>Planctomycetota</taxon>
        <taxon>Planctomycetia</taxon>
        <taxon>Pirellulales</taxon>
        <taxon>Pirellulaceae</taxon>
        <taxon>Rubripirellula</taxon>
    </lineage>
</organism>
<feature type="domain" description="Phospholipid/glycerol acyltransferase" evidence="1">
    <location>
        <begin position="93"/>
        <end position="198"/>
    </location>
</feature>
<sequence length="309" mass="34945">MSKTDSPNDFEVPQVADWFQNGFHRFLSPYLARHFHAIAVAKGTKPVEPSDAAVSSQHLNRDLKEDRSGLQLSGSDPIGTEQSARDLVVGAVEPVIVFGNHPGWWDPLIAHFLNQQLLGGRQFYAPIDASALENYRVFARLGFYGVDLNRTSGAAAFLKYSNKILDQGRAALWITPEGRFSDARDHSAELMPGLAHLCHRRRTGYAIAMAMEYVFWDERLPVCLVRFGSPISLGQHDQWSKSDWSIQLTKQLRDNQKELAALAIRRDSSHFENLLKGRKGAGGVYDFFRRTKSWITRTEFQSQHGKQFQ</sequence>
<evidence type="ECO:0000313" key="2">
    <source>
        <dbReference type="EMBL" id="TWT51173.1"/>
    </source>
</evidence>
<dbReference type="SUPFAM" id="SSF69593">
    <property type="entry name" value="Glycerol-3-phosphate (1)-acyltransferase"/>
    <property type="match status" value="1"/>
</dbReference>
<dbReference type="CDD" id="cd06551">
    <property type="entry name" value="LPLAT"/>
    <property type="match status" value="1"/>
</dbReference>
<dbReference type="EMBL" id="SJPI01000002">
    <property type="protein sequence ID" value="TWT51173.1"/>
    <property type="molecule type" value="Genomic_DNA"/>
</dbReference>
<dbReference type="Pfam" id="PF01553">
    <property type="entry name" value="Acyltransferase"/>
    <property type="match status" value="1"/>
</dbReference>
<dbReference type="OrthoDB" id="152799at2"/>
<dbReference type="GO" id="GO:0016746">
    <property type="term" value="F:acyltransferase activity"/>
    <property type="evidence" value="ECO:0007669"/>
    <property type="project" value="InterPro"/>
</dbReference>
<gene>
    <name evidence="2" type="ORF">Pla22_39500</name>
</gene>
<proteinExistence type="predicted"/>
<dbReference type="Proteomes" id="UP000316598">
    <property type="component" value="Unassembled WGS sequence"/>
</dbReference>
<name>A0A5C5WME0_9BACT</name>
<comment type="caution">
    <text evidence="2">The sequence shown here is derived from an EMBL/GenBank/DDBJ whole genome shotgun (WGS) entry which is preliminary data.</text>
</comment>
<dbReference type="RefSeq" id="WP_146516269.1">
    <property type="nucleotide sequence ID" value="NZ_SJPI01000002.1"/>
</dbReference>
<keyword evidence="3" id="KW-1185">Reference proteome</keyword>
<dbReference type="InterPro" id="IPR002123">
    <property type="entry name" value="Plipid/glycerol_acylTrfase"/>
</dbReference>
<dbReference type="AlphaFoldDB" id="A0A5C5WME0"/>
<evidence type="ECO:0000259" key="1">
    <source>
        <dbReference type="Pfam" id="PF01553"/>
    </source>
</evidence>
<protein>
    <recommendedName>
        <fullName evidence="1">Phospholipid/glycerol acyltransferase domain-containing protein</fullName>
    </recommendedName>
</protein>
<evidence type="ECO:0000313" key="3">
    <source>
        <dbReference type="Proteomes" id="UP000316598"/>
    </source>
</evidence>
<accession>A0A5C5WME0</accession>
<reference evidence="2 3" key="1">
    <citation type="submission" date="2019-02" db="EMBL/GenBank/DDBJ databases">
        <title>Deep-cultivation of Planctomycetes and their phenomic and genomic characterization uncovers novel biology.</title>
        <authorList>
            <person name="Wiegand S."/>
            <person name="Jogler M."/>
            <person name="Boedeker C."/>
            <person name="Pinto D."/>
            <person name="Vollmers J."/>
            <person name="Rivas-Marin E."/>
            <person name="Kohn T."/>
            <person name="Peeters S.H."/>
            <person name="Heuer A."/>
            <person name="Rast P."/>
            <person name="Oberbeckmann S."/>
            <person name="Bunk B."/>
            <person name="Jeske O."/>
            <person name="Meyerdierks A."/>
            <person name="Storesund J.E."/>
            <person name="Kallscheuer N."/>
            <person name="Luecker S."/>
            <person name="Lage O.M."/>
            <person name="Pohl T."/>
            <person name="Merkel B.J."/>
            <person name="Hornburger P."/>
            <person name="Mueller R.-W."/>
            <person name="Bruemmer F."/>
            <person name="Labrenz M."/>
            <person name="Spormann A.M."/>
            <person name="Op Den Camp H."/>
            <person name="Overmann J."/>
            <person name="Amann R."/>
            <person name="Jetten M.S.M."/>
            <person name="Mascher T."/>
            <person name="Medema M.H."/>
            <person name="Devos D.P."/>
            <person name="Kaster A.-K."/>
            <person name="Ovreas L."/>
            <person name="Rohde M."/>
            <person name="Galperin M.Y."/>
            <person name="Jogler C."/>
        </authorList>
    </citation>
    <scope>NUCLEOTIDE SEQUENCE [LARGE SCALE GENOMIC DNA]</scope>
    <source>
        <strain evidence="2 3">Pla22</strain>
    </source>
</reference>